<gene>
    <name evidence="1" type="ORF">N658DRAFT_62325</name>
</gene>
<name>A0AAN6Q646_9PEZI</name>
<evidence type="ECO:0000313" key="1">
    <source>
        <dbReference type="EMBL" id="KAK4101482.1"/>
    </source>
</evidence>
<protein>
    <submittedName>
        <fullName evidence="1">Uncharacterized protein</fullName>
    </submittedName>
</protein>
<keyword evidence="2" id="KW-1185">Reference proteome</keyword>
<organism evidence="1 2">
    <name type="scientific">Parathielavia hyrcaniae</name>
    <dbReference type="NCBI Taxonomy" id="113614"/>
    <lineage>
        <taxon>Eukaryota</taxon>
        <taxon>Fungi</taxon>
        <taxon>Dikarya</taxon>
        <taxon>Ascomycota</taxon>
        <taxon>Pezizomycotina</taxon>
        <taxon>Sordariomycetes</taxon>
        <taxon>Sordariomycetidae</taxon>
        <taxon>Sordariales</taxon>
        <taxon>Chaetomiaceae</taxon>
        <taxon>Parathielavia</taxon>
    </lineage>
</organism>
<accession>A0AAN6Q646</accession>
<dbReference type="Proteomes" id="UP001305647">
    <property type="component" value="Unassembled WGS sequence"/>
</dbReference>
<reference evidence="1" key="2">
    <citation type="submission" date="2023-05" db="EMBL/GenBank/DDBJ databases">
        <authorList>
            <consortium name="Lawrence Berkeley National Laboratory"/>
            <person name="Steindorff A."/>
            <person name="Hensen N."/>
            <person name="Bonometti L."/>
            <person name="Westerberg I."/>
            <person name="Brannstrom I.O."/>
            <person name="Guillou S."/>
            <person name="Cros-Aarteil S."/>
            <person name="Calhoun S."/>
            <person name="Haridas S."/>
            <person name="Kuo A."/>
            <person name="Mondo S."/>
            <person name="Pangilinan J."/>
            <person name="Riley R."/>
            <person name="Labutti K."/>
            <person name="Andreopoulos B."/>
            <person name="Lipzen A."/>
            <person name="Chen C."/>
            <person name="Yanf M."/>
            <person name="Daum C."/>
            <person name="Ng V."/>
            <person name="Clum A."/>
            <person name="Ohm R."/>
            <person name="Martin F."/>
            <person name="Silar P."/>
            <person name="Natvig D."/>
            <person name="Lalanne C."/>
            <person name="Gautier V."/>
            <person name="Ament-Velasquez S.L."/>
            <person name="Kruys A."/>
            <person name="Hutchinson M.I."/>
            <person name="Powell A.J."/>
            <person name="Barry K."/>
            <person name="Miller A.N."/>
            <person name="Grigoriev I.V."/>
            <person name="Debuchy R."/>
            <person name="Gladieux P."/>
            <person name="Thoren M.H."/>
            <person name="Johannesson H."/>
        </authorList>
    </citation>
    <scope>NUCLEOTIDE SEQUENCE</scope>
    <source>
        <strain evidence="1">CBS 757.83</strain>
    </source>
</reference>
<sequence length="268" mass="29577">MTHTQLASTTERCSIILQGHQKHLAQCGSSRGVTDGIIVTPRRRSFRGIASQRRPSGEVSTLHAFGSPACCLEHRSHLWLLREAKSSMFEHHAPKQSSKLAVVAVLPLRCKSRTLVTRLDTDRLKRGAIADGSCMEAWAQLCLRVSSLFNHWKGLSSCCSLGLLSAQGLQCSCGSQGPLLTPDLGPLVQRQAETRRLLLAVTLATENEGVGWSEPMSHQLHVTPEDGEPLFQGRTWQQGILDAQNPGRGRCLKLLPHRRLLFDPPFRN</sequence>
<comment type="caution">
    <text evidence="1">The sequence shown here is derived from an EMBL/GenBank/DDBJ whole genome shotgun (WGS) entry which is preliminary data.</text>
</comment>
<dbReference type="AlphaFoldDB" id="A0AAN6Q646"/>
<proteinExistence type="predicted"/>
<dbReference type="EMBL" id="MU863635">
    <property type="protein sequence ID" value="KAK4101482.1"/>
    <property type="molecule type" value="Genomic_DNA"/>
</dbReference>
<reference evidence="1" key="1">
    <citation type="journal article" date="2023" name="Mol. Phylogenet. Evol.">
        <title>Genome-scale phylogeny and comparative genomics of the fungal order Sordariales.</title>
        <authorList>
            <person name="Hensen N."/>
            <person name="Bonometti L."/>
            <person name="Westerberg I."/>
            <person name="Brannstrom I.O."/>
            <person name="Guillou S."/>
            <person name="Cros-Aarteil S."/>
            <person name="Calhoun S."/>
            <person name="Haridas S."/>
            <person name="Kuo A."/>
            <person name="Mondo S."/>
            <person name="Pangilinan J."/>
            <person name="Riley R."/>
            <person name="LaButti K."/>
            <person name="Andreopoulos B."/>
            <person name="Lipzen A."/>
            <person name="Chen C."/>
            <person name="Yan M."/>
            <person name="Daum C."/>
            <person name="Ng V."/>
            <person name="Clum A."/>
            <person name="Steindorff A."/>
            <person name="Ohm R.A."/>
            <person name="Martin F."/>
            <person name="Silar P."/>
            <person name="Natvig D.O."/>
            <person name="Lalanne C."/>
            <person name="Gautier V."/>
            <person name="Ament-Velasquez S.L."/>
            <person name="Kruys A."/>
            <person name="Hutchinson M.I."/>
            <person name="Powell A.J."/>
            <person name="Barry K."/>
            <person name="Miller A.N."/>
            <person name="Grigoriev I.V."/>
            <person name="Debuchy R."/>
            <person name="Gladieux P."/>
            <person name="Hiltunen Thoren M."/>
            <person name="Johannesson H."/>
        </authorList>
    </citation>
    <scope>NUCLEOTIDE SEQUENCE</scope>
    <source>
        <strain evidence="1">CBS 757.83</strain>
    </source>
</reference>
<evidence type="ECO:0000313" key="2">
    <source>
        <dbReference type="Proteomes" id="UP001305647"/>
    </source>
</evidence>